<accession>X1LQ50</accession>
<proteinExistence type="predicted"/>
<evidence type="ECO:0000313" key="1">
    <source>
        <dbReference type="EMBL" id="GAH96278.1"/>
    </source>
</evidence>
<reference evidence="1" key="1">
    <citation type="journal article" date="2014" name="Front. Microbiol.">
        <title>High frequency of phylogenetically diverse reductive dehalogenase-homologous genes in deep subseafloor sedimentary metagenomes.</title>
        <authorList>
            <person name="Kawai M."/>
            <person name="Futagami T."/>
            <person name="Toyoda A."/>
            <person name="Takaki Y."/>
            <person name="Nishi S."/>
            <person name="Hori S."/>
            <person name="Arai W."/>
            <person name="Tsubouchi T."/>
            <person name="Morono Y."/>
            <person name="Uchiyama I."/>
            <person name="Ito T."/>
            <person name="Fujiyama A."/>
            <person name="Inagaki F."/>
            <person name="Takami H."/>
        </authorList>
    </citation>
    <scope>NUCLEOTIDE SEQUENCE</scope>
    <source>
        <strain evidence="1">Expedition CK06-06</strain>
    </source>
</reference>
<name>X1LQ50_9ZZZZ</name>
<protein>
    <submittedName>
        <fullName evidence="1">Uncharacterized protein</fullName>
    </submittedName>
</protein>
<dbReference type="EMBL" id="BARV01000288">
    <property type="protein sequence ID" value="GAH96278.1"/>
    <property type="molecule type" value="Genomic_DNA"/>
</dbReference>
<organism evidence="1">
    <name type="scientific">marine sediment metagenome</name>
    <dbReference type="NCBI Taxonomy" id="412755"/>
    <lineage>
        <taxon>unclassified sequences</taxon>
        <taxon>metagenomes</taxon>
        <taxon>ecological metagenomes</taxon>
    </lineage>
</organism>
<gene>
    <name evidence="1" type="ORF">S06H3_01204</name>
</gene>
<dbReference type="AlphaFoldDB" id="X1LQ50"/>
<comment type="caution">
    <text evidence="1">The sequence shown here is derived from an EMBL/GenBank/DDBJ whole genome shotgun (WGS) entry which is preliminary data.</text>
</comment>
<sequence length="257" mass="27479">MPNGRITKAEMLVVNKVEVNIVAVADLVTMPIDIVACNVTMPISLTGSEIQMPVDLQGSFIMMPMDIQAQYMDLAIDVVAQSIGNIKMDICAQTIGNIGIDLAAQSVGNVAISIAGQVENVYIDLKAQTIAMKSQGEWSPQQGQQKFVSGSETNVASLGVLNVDSSVPGGKTRYITHYGFFIVPYNVADADKMHIGQSSLRLYSPDTAMAWLGGNGGNQISFPTPVKFTQNQVVRMVVQNMTGHACSIGACWGGYDI</sequence>